<sequence length="372" mass="41475">MTSQSATHSYTVLPEQSQEDALHATRLLQVEERPFQRVTRNLLGKDSLLKWTPPKQLPSPPPEGDQAEENATDDRAEDDMRSRRQKFREEVLLDFAALESSILRIQLIQSSHARERERYAAEKAKILETAQGVRDNTLNLRNQLADAQRVLELRKGYDELAAKLIDPKKSKPRADTQEDINKLEKELEDLEQENADFENVWMGRREAFDKVVAEGQNLVKVIKGIKEEPEHEKEDERMEDGDGEKGEGRSRLGTPVPDGRTPMAADGGGHTPLRADVSAHTPRPGGETPLLEGAASPSRPTNKFLDVEDATRSSSRAGSPMAQASQPQGDVDMMVEDQTESPTLQRQTVSPGEEQQEKAATPAVETEVMDET</sequence>
<gene>
    <name evidence="1" type="ORF">LTR37_005437</name>
</gene>
<accession>A0ACC3NL01</accession>
<protein>
    <submittedName>
        <fullName evidence="1">Uncharacterized protein</fullName>
    </submittedName>
</protein>
<evidence type="ECO:0000313" key="1">
    <source>
        <dbReference type="EMBL" id="KAK3718011.1"/>
    </source>
</evidence>
<dbReference type="Proteomes" id="UP001281147">
    <property type="component" value="Unassembled WGS sequence"/>
</dbReference>
<comment type="caution">
    <text evidence="1">The sequence shown here is derived from an EMBL/GenBank/DDBJ whole genome shotgun (WGS) entry which is preliminary data.</text>
</comment>
<keyword evidence="2" id="KW-1185">Reference proteome</keyword>
<name>A0ACC3NL01_9PEZI</name>
<dbReference type="EMBL" id="JAUTXU010000034">
    <property type="protein sequence ID" value="KAK3718011.1"/>
    <property type="molecule type" value="Genomic_DNA"/>
</dbReference>
<reference evidence="1" key="1">
    <citation type="submission" date="2023-07" db="EMBL/GenBank/DDBJ databases">
        <title>Black Yeasts Isolated from many extreme environments.</title>
        <authorList>
            <person name="Coleine C."/>
            <person name="Stajich J.E."/>
            <person name="Selbmann L."/>
        </authorList>
    </citation>
    <scope>NUCLEOTIDE SEQUENCE</scope>
    <source>
        <strain evidence="1">CCFEE 5714</strain>
    </source>
</reference>
<organism evidence="1 2">
    <name type="scientific">Vermiconidia calcicola</name>
    <dbReference type="NCBI Taxonomy" id="1690605"/>
    <lineage>
        <taxon>Eukaryota</taxon>
        <taxon>Fungi</taxon>
        <taxon>Dikarya</taxon>
        <taxon>Ascomycota</taxon>
        <taxon>Pezizomycotina</taxon>
        <taxon>Dothideomycetes</taxon>
        <taxon>Dothideomycetidae</taxon>
        <taxon>Mycosphaerellales</taxon>
        <taxon>Extremaceae</taxon>
        <taxon>Vermiconidia</taxon>
    </lineage>
</organism>
<evidence type="ECO:0000313" key="2">
    <source>
        <dbReference type="Proteomes" id="UP001281147"/>
    </source>
</evidence>
<proteinExistence type="predicted"/>